<proteinExistence type="predicted"/>
<organism evidence="2 3">
    <name type="scientific">Cytospora chrysosperma</name>
    <name type="common">Cytospora canker fungus</name>
    <name type="synonym">Sphaeria chrysosperma</name>
    <dbReference type="NCBI Taxonomy" id="252740"/>
    <lineage>
        <taxon>Eukaryota</taxon>
        <taxon>Fungi</taxon>
        <taxon>Dikarya</taxon>
        <taxon>Ascomycota</taxon>
        <taxon>Pezizomycotina</taxon>
        <taxon>Sordariomycetes</taxon>
        <taxon>Sordariomycetidae</taxon>
        <taxon>Diaporthales</taxon>
        <taxon>Cytosporaceae</taxon>
        <taxon>Cytospora</taxon>
    </lineage>
</organism>
<dbReference type="EMBL" id="LJZO01000055">
    <property type="protein sequence ID" value="ROV89753.1"/>
    <property type="molecule type" value="Genomic_DNA"/>
</dbReference>
<keyword evidence="1" id="KW-0812">Transmembrane</keyword>
<evidence type="ECO:0000256" key="1">
    <source>
        <dbReference type="SAM" id="Phobius"/>
    </source>
</evidence>
<evidence type="ECO:0000313" key="3">
    <source>
        <dbReference type="Proteomes" id="UP000284375"/>
    </source>
</evidence>
<evidence type="ECO:0000313" key="2">
    <source>
        <dbReference type="EMBL" id="ROV89753.1"/>
    </source>
</evidence>
<dbReference type="Proteomes" id="UP000284375">
    <property type="component" value="Unassembled WGS sequence"/>
</dbReference>
<accession>A0A423VFR2</accession>
<keyword evidence="3" id="KW-1185">Reference proteome</keyword>
<reference evidence="2 3" key="1">
    <citation type="submission" date="2015-09" db="EMBL/GenBank/DDBJ databases">
        <title>Host preference determinants of Valsa canker pathogens revealed by comparative genomics.</title>
        <authorList>
            <person name="Yin Z."/>
            <person name="Huang L."/>
        </authorList>
    </citation>
    <scope>NUCLEOTIDE SEQUENCE [LARGE SCALE GENOMIC DNA]</scope>
    <source>
        <strain evidence="2 3">YSFL</strain>
    </source>
</reference>
<protein>
    <submittedName>
        <fullName evidence="2">Uncharacterized protein</fullName>
    </submittedName>
</protein>
<gene>
    <name evidence="2" type="ORF">VSDG_08619</name>
</gene>
<feature type="transmembrane region" description="Helical" evidence="1">
    <location>
        <begin position="6"/>
        <end position="30"/>
    </location>
</feature>
<comment type="caution">
    <text evidence="2">The sequence shown here is derived from an EMBL/GenBank/DDBJ whole genome shotgun (WGS) entry which is preliminary data.</text>
</comment>
<keyword evidence="1" id="KW-0472">Membrane</keyword>
<keyword evidence="1" id="KW-1133">Transmembrane helix</keyword>
<dbReference type="AlphaFoldDB" id="A0A423VFR2"/>
<name>A0A423VFR2_CYTCH</name>
<sequence length="67" mass="7205">MATINFNFSVGISISFSFSVNFSIIIIIAITSTFASSPIIHSTPLDSTQIDIQLSPHSIVPSSKYIS</sequence>